<feature type="compositionally biased region" description="Basic and acidic residues" evidence="1">
    <location>
        <begin position="71"/>
        <end position="98"/>
    </location>
</feature>
<reference evidence="2 3" key="1">
    <citation type="journal article" date="2019" name="J. Hered.">
        <title>An Improved Genome Assembly for Drosophila navojoa, the Basal Species in the mojavensis Cluster.</title>
        <authorList>
            <person name="Vanderlinde T."/>
            <person name="Dupim E.G."/>
            <person name="Nazario-Yepiz N.O."/>
            <person name="Carvalho A.B."/>
        </authorList>
    </citation>
    <scope>NUCLEOTIDE SEQUENCE [LARGE SCALE GENOMIC DNA]</scope>
    <source>
        <strain evidence="2">Navoj_Jal97</strain>
        <tissue evidence="2">Whole organism</tissue>
    </source>
</reference>
<name>A0A484AWT6_DRONA</name>
<organism evidence="2 3">
    <name type="scientific">Drosophila navojoa</name>
    <name type="common">Fruit fly</name>
    <dbReference type="NCBI Taxonomy" id="7232"/>
    <lineage>
        <taxon>Eukaryota</taxon>
        <taxon>Metazoa</taxon>
        <taxon>Ecdysozoa</taxon>
        <taxon>Arthropoda</taxon>
        <taxon>Hexapoda</taxon>
        <taxon>Insecta</taxon>
        <taxon>Pterygota</taxon>
        <taxon>Neoptera</taxon>
        <taxon>Endopterygota</taxon>
        <taxon>Diptera</taxon>
        <taxon>Brachycera</taxon>
        <taxon>Muscomorpha</taxon>
        <taxon>Ephydroidea</taxon>
        <taxon>Drosophilidae</taxon>
        <taxon>Drosophila</taxon>
    </lineage>
</organism>
<comment type="caution">
    <text evidence="2">The sequence shown here is derived from an EMBL/GenBank/DDBJ whole genome shotgun (WGS) entry which is preliminary data.</text>
</comment>
<feature type="region of interest" description="Disordered" evidence="1">
    <location>
        <begin position="59"/>
        <end position="98"/>
    </location>
</feature>
<accession>A0A484AWT6</accession>
<evidence type="ECO:0000313" key="2">
    <source>
        <dbReference type="EMBL" id="TDG40946.1"/>
    </source>
</evidence>
<proteinExistence type="predicted"/>
<feature type="region of interest" description="Disordered" evidence="1">
    <location>
        <begin position="1"/>
        <end position="30"/>
    </location>
</feature>
<evidence type="ECO:0000256" key="1">
    <source>
        <dbReference type="SAM" id="MobiDB-lite"/>
    </source>
</evidence>
<dbReference type="EMBL" id="LSRL02000448">
    <property type="protein sequence ID" value="TDG40946.1"/>
    <property type="molecule type" value="Genomic_DNA"/>
</dbReference>
<sequence>MAGWVGGWLTPATPLLNKPRREPSQPVPDRQLSYFHGNVYGSVNSAAAAAAQLQLHRCQASGPGEQHAAGRRPDAAAGGERRRGTERAQRRGARPEDGRGNIFRLWRCIAPTHWTSSSSASGADLNAST</sequence>
<protein>
    <submittedName>
        <fullName evidence="2">Uncharacterized protein</fullName>
    </submittedName>
</protein>
<keyword evidence="3" id="KW-1185">Reference proteome</keyword>
<dbReference type="AlphaFoldDB" id="A0A484AWT6"/>
<dbReference type="Proteomes" id="UP000295192">
    <property type="component" value="Unassembled WGS sequence"/>
</dbReference>
<evidence type="ECO:0000313" key="3">
    <source>
        <dbReference type="Proteomes" id="UP000295192"/>
    </source>
</evidence>
<gene>
    <name evidence="2" type="ORF">AWZ03_012629</name>
</gene>